<dbReference type="InterPro" id="IPR000997">
    <property type="entry name" value="Cholinesterase"/>
</dbReference>
<dbReference type="ESTHER" id="strrb-a0a090lj95">
    <property type="family name" value="Cholinesterase-like"/>
</dbReference>
<keyword evidence="9" id="KW-1185">Reference proteome</keyword>
<dbReference type="GO" id="GO:0006581">
    <property type="term" value="P:acetylcholine catabolic process"/>
    <property type="evidence" value="ECO:0007669"/>
    <property type="project" value="TreeGrafter"/>
</dbReference>
<feature type="active site" description="Charge relay system" evidence="5">
    <location>
        <position position="469"/>
    </location>
</feature>
<dbReference type="GO" id="GO:0003990">
    <property type="term" value="F:acetylcholinesterase activity"/>
    <property type="evidence" value="ECO:0007669"/>
    <property type="project" value="TreeGrafter"/>
</dbReference>
<reference evidence="10" key="2">
    <citation type="submission" date="2020-12" db="UniProtKB">
        <authorList>
            <consortium name="WormBaseParasite"/>
        </authorList>
    </citation>
    <scope>IDENTIFICATION</scope>
</reference>
<dbReference type="Pfam" id="PF00135">
    <property type="entry name" value="COesterase"/>
    <property type="match status" value="1"/>
</dbReference>
<dbReference type="GO" id="GO:0005886">
    <property type="term" value="C:plasma membrane"/>
    <property type="evidence" value="ECO:0007669"/>
    <property type="project" value="TreeGrafter"/>
</dbReference>
<feature type="chain" id="PRO_5015017711" description="Carboxylic ester hydrolase" evidence="6">
    <location>
        <begin position="19"/>
        <end position="573"/>
    </location>
</feature>
<keyword evidence="3 6" id="KW-0378">Hydrolase</keyword>
<dbReference type="GeneID" id="36382278"/>
<organism evidence="8">
    <name type="scientific">Strongyloides ratti</name>
    <name type="common">Parasitic roundworm</name>
    <dbReference type="NCBI Taxonomy" id="34506"/>
    <lineage>
        <taxon>Eukaryota</taxon>
        <taxon>Metazoa</taxon>
        <taxon>Ecdysozoa</taxon>
        <taxon>Nematoda</taxon>
        <taxon>Chromadorea</taxon>
        <taxon>Rhabditida</taxon>
        <taxon>Tylenchina</taxon>
        <taxon>Panagrolaimomorpha</taxon>
        <taxon>Strongyloidoidea</taxon>
        <taxon>Strongyloididae</taxon>
        <taxon>Strongyloides</taxon>
    </lineage>
</organism>
<feature type="domain" description="Carboxylesterase type B" evidence="7">
    <location>
        <begin position="23"/>
        <end position="523"/>
    </location>
</feature>
<feature type="active site" description="Acyl-ester intermediate" evidence="5">
    <location>
        <position position="214"/>
    </location>
</feature>
<reference evidence="8 9" key="1">
    <citation type="submission" date="2014-09" db="EMBL/GenBank/DDBJ databases">
        <authorList>
            <person name="Martin A.A."/>
        </authorList>
    </citation>
    <scope>NUCLEOTIDE SEQUENCE</scope>
    <source>
        <strain evidence="9">ED321</strain>
        <strain evidence="8">ED321 Heterogonic</strain>
    </source>
</reference>
<dbReference type="WormBase" id="SRAE_2000455300">
    <property type="protein sequence ID" value="SRP05751"/>
    <property type="gene ID" value="WBGene00264785"/>
</dbReference>
<dbReference type="InterPro" id="IPR050654">
    <property type="entry name" value="AChE-related_enzymes"/>
</dbReference>
<dbReference type="WBParaSite" id="SRAE_2000455300.1">
    <property type="protein sequence ID" value="SRAE_2000455300.1"/>
    <property type="gene ID" value="WBGene00264785"/>
</dbReference>
<dbReference type="InterPro" id="IPR002018">
    <property type="entry name" value="CarbesteraseB"/>
</dbReference>
<dbReference type="GO" id="GO:0005615">
    <property type="term" value="C:extracellular space"/>
    <property type="evidence" value="ECO:0007669"/>
    <property type="project" value="TreeGrafter"/>
</dbReference>
<evidence type="ECO:0000313" key="8">
    <source>
        <dbReference type="EMBL" id="CEF69907.1"/>
    </source>
</evidence>
<evidence type="ECO:0000256" key="4">
    <source>
        <dbReference type="ARBA" id="ARBA00023157"/>
    </source>
</evidence>
<dbReference type="PANTHER" id="PTHR43918:SF15">
    <property type="entry name" value="CARBOXYLIC ESTER HYDROLASE"/>
    <property type="match status" value="1"/>
</dbReference>
<dbReference type="OMA" id="HGTELEY"/>
<evidence type="ECO:0000256" key="1">
    <source>
        <dbReference type="ARBA" id="ARBA00005964"/>
    </source>
</evidence>
<dbReference type="STRING" id="34506.A0A090LJ95"/>
<dbReference type="EC" id="3.1.1.-" evidence="6"/>
<name>A0A090LJ95_STRRB</name>
<dbReference type="PANTHER" id="PTHR43918">
    <property type="entry name" value="ACETYLCHOLINESTERASE"/>
    <property type="match status" value="1"/>
</dbReference>
<evidence type="ECO:0000256" key="3">
    <source>
        <dbReference type="ARBA" id="ARBA00022801"/>
    </source>
</evidence>
<evidence type="ECO:0000259" key="7">
    <source>
        <dbReference type="Pfam" id="PF00135"/>
    </source>
</evidence>
<dbReference type="GO" id="GO:0019695">
    <property type="term" value="P:choline metabolic process"/>
    <property type="evidence" value="ECO:0007669"/>
    <property type="project" value="TreeGrafter"/>
</dbReference>
<evidence type="ECO:0000313" key="10">
    <source>
        <dbReference type="WBParaSite" id="SRAE_2000455300.1"/>
    </source>
</evidence>
<feature type="signal peptide" evidence="6">
    <location>
        <begin position="1"/>
        <end position="18"/>
    </location>
</feature>
<dbReference type="SUPFAM" id="SSF53474">
    <property type="entry name" value="alpha/beta-Hydrolases"/>
    <property type="match status" value="1"/>
</dbReference>
<accession>A0A090LJ95</accession>
<dbReference type="PROSITE" id="PS00122">
    <property type="entry name" value="CARBOXYLESTERASE_B_1"/>
    <property type="match status" value="1"/>
</dbReference>
<evidence type="ECO:0000313" key="9">
    <source>
        <dbReference type="Proteomes" id="UP000035682"/>
    </source>
</evidence>
<proteinExistence type="inferred from homology"/>
<dbReference type="Proteomes" id="UP000035682">
    <property type="component" value="Unplaced"/>
</dbReference>
<evidence type="ECO:0000256" key="2">
    <source>
        <dbReference type="ARBA" id="ARBA00022487"/>
    </source>
</evidence>
<keyword evidence="6" id="KW-0732">Signal</keyword>
<dbReference type="CTD" id="36382278"/>
<feature type="active site" description="Charge relay system" evidence="5">
    <location>
        <position position="344"/>
    </location>
</feature>
<dbReference type="AlphaFoldDB" id="A0A090LJ95"/>
<dbReference type="RefSeq" id="XP_024509106.1">
    <property type="nucleotide sequence ID" value="XM_024643436.1"/>
</dbReference>
<evidence type="ECO:0000256" key="6">
    <source>
        <dbReference type="RuleBase" id="RU361235"/>
    </source>
</evidence>
<dbReference type="Gene3D" id="3.40.50.1820">
    <property type="entry name" value="alpha/beta hydrolase"/>
    <property type="match status" value="1"/>
</dbReference>
<gene>
    <name evidence="8 10 11" type="ORF">SRAE_2000455300</name>
</gene>
<keyword evidence="4" id="KW-1015">Disulfide bond</keyword>
<protein>
    <recommendedName>
        <fullName evidence="6">Carboxylic ester hydrolase</fullName>
        <ecNumber evidence="6">3.1.1.-</ecNumber>
    </recommendedName>
</protein>
<dbReference type="InterPro" id="IPR019826">
    <property type="entry name" value="Carboxylesterase_B_AS"/>
</dbReference>
<sequence length="573" mass="65828">MKTLINLILLNIIPLIYCGGYREVKTKYGKIIGRVNVINKKHITHFLGIPYAKPPLKNLRFKPPQPLKVPAWKTTFNASIKARSCMQYVQKTGLIGYDITIPTNKISEDCLQLNIFAPHKTNMPVIVFFHGGAYNFGSGSLLIHKGEFLSRKTNQIVVTVNYRLGIFGFAYLESGRAIPGNIGLLDQQMALKWVYENIAKFGGNPKKITIWGQSSGSASATAHLFAPNSTKYFSKVIANSGTILNSWATISDSFAENNTIAVVKLLKCKTKDYKKMVQCLQKAPAEKILQYSLQVKQDNQEPVFYSFAPVKVDNLFFRGNVLHKFARYDMNKDVDLWIGKTANEASYFMPSILRPTFSNCTLNPANMYDSLDKACQITDLEFKGFFYKSMSLYVKNQTQLKPLLDQYYKLNLKTPRAMLERFLSDILFDCDIIRFTHTYALLTKKNVFFYHFEKRSKLKAFPSWMGVYHGTELEYEFVWPLIQRSRYPKSFYSEHKYAHLTAKMFGRFNHHGRPAPLFRKYKPQYPVGSIYDDVLTYNGPKRFKKVKTATCSQIGELIDLFILNHSTVEDKKK</sequence>
<dbReference type="EMBL" id="LN609529">
    <property type="protein sequence ID" value="CEF69907.1"/>
    <property type="molecule type" value="Genomic_DNA"/>
</dbReference>
<comment type="similarity">
    <text evidence="1 6">Belongs to the type-B carboxylesterase/lipase family.</text>
</comment>
<evidence type="ECO:0000256" key="5">
    <source>
        <dbReference type="PIRSR" id="PIRSR600997-1"/>
    </source>
</evidence>
<keyword evidence="2" id="KW-0719">Serine esterase</keyword>
<dbReference type="InterPro" id="IPR029058">
    <property type="entry name" value="AB_hydrolase_fold"/>
</dbReference>
<evidence type="ECO:0000313" key="11">
    <source>
        <dbReference type="WormBase" id="SRAE_2000455300"/>
    </source>
</evidence>
<dbReference type="OrthoDB" id="408631at2759"/>
<dbReference type="PRINTS" id="PR00878">
    <property type="entry name" value="CHOLNESTRASE"/>
</dbReference>